<dbReference type="GO" id="GO:0046872">
    <property type="term" value="F:metal ion binding"/>
    <property type="evidence" value="ECO:0007669"/>
    <property type="project" value="UniProtKB-KW"/>
</dbReference>
<dbReference type="GO" id="GO:0051539">
    <property type="term" value="F:4 iron, 4 sulfur cluster binding"/>
    <property type="evidence" value="ECO:0007669"/>
    <property type="project" value="UniProtKB-UniRule"/>
</dbReference>
<feature type="binding site" evidence="6">
    <location>
        <position position="47"/>
    </location>
    <ligand>
        <name>[4Fe-4S] cluster</name>
        <dbReference type="ChEBI" id="CHEBI:49883"/>
        <label>1</label>
    </ligand>
</feature>
<dbReference type="Proteomes" id="UP000325134">
    <property type="component" value="Unassembled WGS sequence"/>
</dbReference>
<comment type="subunit">
    <text evidence="6">Interacts with the cytoplasmic NapA precursor.</text>
</comment>
<dbReference type="PROSITE" id="PS00198">
    <property type="entry name" value="4FE4S_FER_1"/>
    <property type="match status" value="2"/>
</dbReference>
<dbReference type="OrthoDB" id="9800445at2"/>
<feature type="domain" description="4Fe-4S ferredoxin-type" evidence="7">
    <location>
        <begin position="58"/>
        <end position="89"/>
    </location>
</feature>
<dbReference type="NCBIfam" id="TIGR00402">
    <property type="entry name" value="napF"/>
    <property type="match status" value="1"/>
</dbReference>
<dbReference type="Pfam" id="PF13187">
    <property type="entry name" value="Fer4_9"/>
    <property type="match status" value="1"/>
</dbReference>
<feature type="binding site" evidence="6">
    <location>
        <position position="144"/>
    </location>
    <ligand>
        <name>[4Fe-4S] cluster</name>
        <dbReference type="ChEBI" id="CHEBI:49883"/>
        <label>3</label>
    </ligand>
</feature>
<accession>A0A1M4YWJ7</accession>
<comment type="function">
    <text evidence="6">Could be involved in the maturation of NapA, the catalytic subunit of the periplasmic nitrate reductase, before its export into the periplasm.</text>
</comment>
<feature type="binding site" evidence="6">
    <location>
        <position position="72"/>
    </location>
    <ligand>
        <name>[4Fe-4S] cluster</name>
        <dbReference type="ChEBI" id="CHEBI:49883"/>
        <label>2</label>
    </ligand>
</feature>
<dbReference type="InterPro" id="IPR017900">
    <property type="entry name" value="4Fe4S_Fe_S_CS"/>
</dbReference>
<dbReference type="RefSeq" id="WP_149776406.1">
    <property type="nucleotide sequence ID" value="NZ_FQVK01000017.1"/>
</dbReference>
<feature type="binding site" evidence="6">
    <location>
        <position position="147"/>
    </location>
    <ligand>
        <name>[4Fe-4S] cluster</name>
        <dbReference type="ChEBI" id="CHEBI:49883"/>
        <label>3</label>
    </ligand>
</feature>
<organism evidence="8 9">
    <name type="scientific">Ruegeria intermedia</name>
    <dbReference type="NCBI Taxonomy" id="996115"/>
    <lineage>
        <taxon>Bacteria</taxon>
        <taxon>Pseudomonadati</taxon>
        <taxon>Pseudomonadota</taxon>
        <taxon>Alphaproteobacteria</taxon>
        <taxon>Rhodobacterales</taxon>
        <taxon>Roseobacteraceae</taxon>
        <taxon>Ruegeria</taxon>
    </lineage>
</organism>
<feature type="domain" description="4Fe-4S ferredoxin-type" evidence="7">
    <location>
        <begin position="27"/>
        <end position="57"/>
    </location>
</feature>
<dbReference type="GO" id="GO:0005737">
    <property type="term" value="C:cytoplasm"/>
    <property type="evidence" value="ECO:0007669"/>
    <property type="project" value="UniProtKB-SubCell"/>
</dbReference>
<evidence type="ECO:0000256" key="1">
    <source>
        <dbReference type="ARBA" id="ARBA00022485"/>
    </source>
</evidence>
<evidence type="ECO:0000256" key="5">
    <source>
        <dbReference type="ARBA" id="ARBA00023014"/>
    </source>
</evidence>
<keyword evidence="1 6" id="KW-0004">4Fe-4S</keyword>
<dbReference type="InterPro" id="IPR017896">
    <property type="entry name" value="4Fe4S_Fe-S-bd"/>
</dbReference>
<keyword evidence="2 6" id="KW-0479">Metal-binding</keyword>
<keyword evidence="3 6" id="KW-0677">Repeat</keyword>
<comment type="similarity">
    <text evidence="6">Belongs to the NapF family.</text>
</comment>
<keyword evidence="4 6" id="KW-0408">Iron</keyword>
<name>A0A1M4YWJ7_9RHOB</name>
<dbReference type="PROSITE" id="PS51379">
    <property type="entry name" value="4FE4S_FER_2"/>
    <property type="match status" value="3"/>
</dbReference>
<gene>
    <name evidence="6" type="primary">napF</name>
    <name evidence="8" type="ORF">SAMN05444279_11716</name>
</gene>
<dbReference type="Pfam" id="PF00037">
    <property type="entry name" value="Fer4"/>
    <property type="match status" value="1"/>
</dbReference>
<comment type="cofactor">
    <cofactor evidence="6">
        <name>[4Fe-4S] cluster</name>
        <dbReference type="ChEBI" id="CHEBI:49883"/>
    </cofactor>
</comment>
<evidence type="ECO:0000313" key="9">
    <source>
        <dbReference type="Proteomes" id="UP000325134"/>
    </source>
</evidence>
<dbReference type="InterPro" id="IPR004496">
    <property type="entry name" value="NapF"/>
</dbReference>
<dbReference type="PANTHER" id="PTHR24960">
    <property type="entry name" value="PHOTOSYSTEM I IRON-SULFUR CENTER-RELATED"/>
    <property type="match status" value="1"/>
</dbReference>
<feature type="binding site" evidence="6">
    <location>
        <position position="79"/>
    </location>
    <ligand>
        <name>[4Fe-4S] cluster</name>
        <dbReference type="ChEBI" id="CHEBI:49883"/>
        <label>2</label>
    </ligand>
</feature>
<evidence type="ECO:0000256" key="2">
    <source>
        <dbReference type="ARBA" id="ARBA00022723"/>
    </source>
</evidence>
<keyword evidence="9" id="KW-1185">Reference proteome</keyword>
<evidence type="ECO:0000256" key="6">
    <source>
        <dbReference type="HAMAP-Rule" id="MF_02201"/>
    </source>
</evidence>
<dbReference type="EMBL" id="FQVK01000017">
    <property type="protein sequence ID" value="SHF10173.1"/>
    <property type="molecule type" value="Genomic_DNA"/>
</dbReference>
<dbReference type="CDD" id="cd10564">
    <property type="entry name" value="NapF_like"/>
    <property type="match status" value="1"/>
</dbReference>
<protein>
    <recommendedName>
        <fullName evidence="6">Ferredoxin-type protein NapF</fullName>
    </recommendedName>
</protein>
<feature type="binding site" evidence="6">
    <location>
        <position position="37"/>
    </location>
    <ligand>
        <name>[4Fe-4S] cluster</name>
        <dbReference type="ChEBI" id="CHEBI:49883"/>
        <label>1</label>
    </ligand>
</feature>
<dbReference type="InterPro" id="IPR050157">
    <property type="entry name" value="PSI_iron-sulfur_center"/>
</dbReference>
<evidence type="ECO:0000313" key="8">
    <source>
        <dbReference type="EMBL" id="SHF10173.1"/>
    </source>
</evidence>
<dbReference type="HAMAP" id="MF_02201">
    <property type="entry name" value="NapF"/>
    <property type="match status" value="1"/>
</dbReference>
<dbReference type="SUPFAM" id="SSF54862">
    <property type="entry name" value="4Fe-4S ferredoxins"/>
    <property type="match status" value="1"/>
</dbReference>
<feature type="binding site" evidence="6">
    <location>
        <position position="43"/>
    </location>
    <ligand>
        <name>[4Fe-4S] cluster</name>
        <dbReference type="ChEBI" id="CHEBI:49883"/>
        <label>1</label>
    </ligand>
</feature>
<keyword evidence="5 6" id="KW-0411">Iron-sulfur</keyword>
<evidence type="ECO:0000256" key="3">
    <source>
        <dbReference type="ARBA" id="ARBA00022737"/>
    </source>
</evidence>
<proteinExistence type="inferred from homology"/>
<dbReference type="PANTHER" id="PTHR24960:SF79">
    <property type="entry name" value="PHOTOSYSTEM I IRON-SULFUR CENTER"/>
    <property type="match status" value="1"/>
</dbReference>
<evidence type="ECO:0000256" key="4">
    <source>
        <dbReference type="ARBA" id="ARBA00023004"/>
    </source>
</evidence>
<feature type="binding site" evidence="6">
    <location>
        <position position="75"/>
    </location>
    <ligand>
        <name>[4Fe-4S] cluster</name>
        <dbReference type="ChEBI" id="CHEBI:49883"/>
        <label>2</label>
    </ligand>
</feature>
<feature type="binding site" evidence="6">
    <location>
        <position position="141"/>
    </location>
    <ligand>
        <name>[4Fe-4S] cluster</name>
        <dbReference type="ChEBI" id="CHEBI:49883"/>
        <label>3</label>
    </ligand>
</feature>
<feature type="binding site" evidence="6">
    <location>
        <position position="151"/>
    </location>
    <ligand>
        <name>[4Fe-4S] cluster</name>
        <dbReference type="ChEBI" id="CHEBI:49883"/>
        <label>3</label>
    </ligand>
</feature>
<evidence type="ECO:0000259" key="7">
    <source>
        <dbReference type="PROSITE" id="PS51379"/>
    </source>
</evidence>
<feature type="binding site" evidence="6">
    <location>
        <position position="69"/>
    </location>
    <ligand>
        <name>[4Fe-4S] cluster</name>
        <dbReference type="ChEBI" id="CHEBI:49883"/>
        <label>2</label>
    </ligand>
</feature>
<dbReference type="AlphaFoldDB" id="A0A1M4YWJ7"/>
<comment type="subcellular location">
    <subcellularLocation>
        <location evidence="6">Cytoplasm</location>
    </subcellularLocation>
</comment>
<reference evidence="8 9" key="1">
    <citation type="submission" date="2016-11" db="EMBL/GenBank/DDBJ databases">
        <authorList>
            <person name="Varghese N."/>
            <person name="Submissions S."/>
        </authorList>
    </citation>
    <scope>NUCLEOTIDE SEQUENCE [LARGE SCALE GENOMIC DNA]</scope>
    <source>
        <strain evidence="8 9">DSM 29341</strain>
    </source>
</reference>
<feature type="domain" description="4Fe-4S ferredoxin-type" evidence="7">
    <location>
        <begin position="132"/>
        <end position="161"/>
    </location>
</feature>
<sequence length="168" mass="17608">MSAVASRRAFLTGRLSSEDDSAMWPPAAARENFPDLCTRCGDCVSVCPENVLVLHAQGLPVFQPQDAGCTFCGDCAEVCKTEALDLARFAAWPWRARVADTCLSLNAVSCRVCQDSCDQGAIGFRLKTGGSADPVLNEDACIGCGACATACPAGAISLQRAQQLEAAE</sequence>
<feature type="binding site" evidence="6">
    <location>
        <position position="40"/>
    </location>
    <ligand>
        <name>[4Fe-4S] cluster</name>
        <dbReference type="ChEBI" id="CHEBI:49883"/>
        <label>1</label>
    </ligand>
</feature>
<dbReference type="Gene3D" id="3.30.70.20">
    <property type="match status" value="2"/>
</dbReference>
<keyword evidence="6" id="KW-0963">Cytoplasm</keyword>